<name>A0A375C6A9_9BURK</name>
<comment type="caution">
    <text evidence="1">The sequence shown here is derived from an EMBL/GenBank/DDBJ whole genome shotgun (WGS) entry which is preliminary data.</text>
</comment>
<evidence type="ECO:0000313" key="1">
    <source>
        <dbReference type="EMBL" id="SOY63431.1"/>
    </source>
</evidence>
<accession>A0A375C6A9</accession>
<dbReference type="Proteomes" id="UP000256780">
    <property type="component" value="Chromosome CBM2587_b"/>
</dbReference>
<protein>
    <submittedName>
        <fullName evidence="1">Uncharacterized protein</fullName>
    </submittedName>
</protein>
<dbReference type="AlphaFoldDB" id="A0A375C6A9"/>
<sequence>MGWGGSGTVQSVERFQRGQIEQFDAAIFQAQQAVRLQLAQCVIDGLARQAEHLRQLLLRNAHTPRALRVGQVAIAMRHRGQPPRDAGRRRQQLRFLDIVEGLAGLGCQQLPERLPPRRLLREALRQRGARHVPQRGGADRACVMRARQPIEQADLAEPGAGLQQAQHRGLARCGTGVDLHGAGGDTIQPVEAVAARKQGLAGDQPAEAAVIQQRLAQRWRQLAEPCAGAHRGEWVAAWQHRAGHRICGLRVGMVGGKESEGRVSWRARQPHAGLHFSAPGGMSKT</sequence>
<proteinExistence type="predicted"/>
<dbReference type="EMBL" id="OFSQ01000035">
    <property type="protein sequence ID" value="SOY63431.1"/>
    <property type="molecule type" value="Genomic_DNA"/>
</dbReference>
<reference evidence="1" key="1">
    <citation type="submission" date="2018-01" db="EMBL/GenBank/DDBJ databases">
        <authorList>
            <person name="Clerissi C."/>
        </authorList>
    </citation>
    <scope>NUCLEOTIDE SEQUENCE</scope>
    <source>
        <strain evidence="1">Cupriavidus sp. LMG 19464</strain>
    </source>
</reference>
<organism evidence="1">
    <name type="scientific">Cupriavidus taiwanensis</name>
    <dbReference type="NCBI Taxonomy" id="164546"/>
    <lineage>
        <taxon>Bacteria</taxon>
        <taxon>Pseudomonadati</taxon>
        <taxon>Pseudomonadota</taxon>
        <taxon>Betaproteobacteria</taxon>
        <taxon>Burkholderiales</taxon>
        <taxon>Burkholderiaceae</taxon>
        <taxon>Cupriavidus</taxon>
    </lineage>
</organism>
<gene>
    <name evidence="1" type="ORF">CBM2587_B60443</name>
</gene>